<evidence type="ECO:0000313" key="3">
    <source>
        <dbReference type="Proteomes" id="UP000607653"/>
    </source>
</evidence>
<proteinExistence type="predicted"/>
<evidence type="ECO:0000313" key="2">
    <source>
        <dbReference type="EMBL" id="DAD42973.1"/>
    </source>
</evidence>
<keyword evidence="3" id="KW-1185">Reference proteome</keyword>
<dbReference type="CDD" id="cd08760">
    <property type="entry name" value="Cyt_b561_FRRS1_like"/>
    <property type="match status" value="1"/>
</dbReference>
<dbReference type="Proteomes" id="UP000607653">
    <property type="component" value="Unassembled WGS sequence"/>
</dbReference>
<feature type="transmembrane region" description="Helical" evidence="1">
    <location>
        <begin position="53"/>
        <end position="79"/>
    </location>
</feature>
<name>A0A822ZEI2_NELNU</name>
<organism evidence="2 3">
    <name type="scientific">Nelumbo nucifera</name>
    <name type="common">Sacred lotus</name>
    <dbReference type="NCBI Taxonomy" id="4432"/>
    <lineage>
        <taxon>Eukaryota</taxon>
        <taxon>Viridiplantae</taxon>
        <taxon>Streptophyta</taxon>
        <taxon>Embryophyta</taxon>
        <taxon>Tracheophyta</taxon>
        <taxon>Spermatophyta</taxon>
        <taxon>Magnoliopsida</taxon>
        <taxon>Proteales</taxon>
        <taxon>Nelumbonaceae</taxon>
        <taxon>Nelumbo</taxon>
    </lineage>
</organism>
<evidence type="ECO:0000256" key="1">
    <source>
        <dbReference type="SAM" id="Phobius"/>
    </source>
</evidence>
<dbReference type="PANTHER" id="PTHR23130:SF167">
    <property type="entry name" value="CYTOCHROME B561 AND DOMON DOMAIN-CONTAINING PROTEIN"/>
    <property type="match status" value="1"/>
</dbReference>
<protein>
    <submittedName>
        <fullName evidence="2">Uncharacterized protein</fullName>
    </submittedName>
</protein>
<gene>
    <name evidence="2" type="ORF">HUJ06_001203</name>
</gene>
<accession>A0A822ZEI2</accession>
<dbReference type="AlphaFoldDB" id="A0A822ZEI2"/>
<keyword evidence="1" id="KW-0472">Membrane</keyword>
<dbReference type="PANTHER" id="PTHR23130">
    <property type="entry name" value="CYTOCHROME B561 AND DOMON DOMAIN-CONTAINING PROTEIN"/>
    <property type="match status" value="1"/>
</dbReference>
<comment type="caution">
    <text evidence="2">The sequence shown here is derived from an EMBL/GenBank/DDBJ whole genome shotgun (WGS) entry which is preliminary data.</text>
</comment>
<dbReference type="EMBL" id="DUZY01000006">
    <property type="protein sequence ID" value="DAD42973.1"/>
    <property type="molecule type" value="Genomic_DNA"/>
</dbReference>
<reference evidence="2 3" key="1">
    <citation type="journal article" date="2020" name="Mol. Biol. Evol.">
        <title>Distinct Expression and Methylation Patterns for Genes with Different Fates following a Single Whole-Genome Duplication in Flowering Plants.</title>
        <authorList>
            <person name="Shi T."/>
            <person name="Rahmani R.S."/>
            <person name="Gugger P.F."/>
            <person name="Wang M."/>
            <person name="Li H."/>
            <person name="Zhang Y."/>
            <person name="Li Z."/>
            <person name="Wang Q."/>
            <person name="Van de Peer Y."/>
            <person name="Marchal K."/>
            <person name="Chen J."/>
        </authorList>
    </citation>
    <scope>NUCLEOTIDE SEQUENCE [LARGE SCALE GENOMIC DNA]</scope>
    <source>
        <tissue evidence="2">Leaf</tissue>
    </source>
</reference>
<keyword evidence="1" id="KW-1133">Transmembrane helix</keyword>
<sequence length="92" mass="10088">MGTLNFSSGQTIMRRGRDSREVWKIVHGIVNAVTRGTMMPMGAMKVFQSADPLWFYLHVSCQISAYIIGVGGWVSGLVLGSKSPGIQYSAHR</sequence>
<keyword evidence="1" id="KW-0812">Transmembrane</keyword>